<proteinExistence type="predicted"/>
<comment type="caution">
    <text evidence="4">The sequence shown here is derived from an EMBL/GenBank/DDBJ whole genome shotgun (WGS) entry which is preliminary data.</text>
</comment>
<evidence type="ECO:0000313" key="4">
    <source>
        <dbReference type="EMBL" id="RDJ20289.1"/>
    </source>
</evidence>
<dbReference type="InterPro" id="IPR029058">
    <property type="entry name" value="AB_hydrolase_fold"/>
</dbReference>
<dbReference type="GO" id="GO:0070006">
    <property type="term" value="F:metalloaminopeptidase activity"/>
    <property type="evidence" value="ECO:0007669"/>
    <property type="project" value="InterPro"/>
</dbReference>
<evidence type="ECO:0000313" key="5">
    <source>
        <dbReference type="Proteomes" id="UP000255207"/>
    </source>
</evidence>
<dbReference type="Proteomes" id="UP000255207">
    <property type="component" value="Unassembled WGS sequence"/>
</dbReference>
<feature type="domain" description="Peptidase M17 leucyl aminopeptidase N-terminal" evidence="2">
    <location>
        <begin position="492"/>
        <end position="587"/>
    </location>
</feature>
<dbReference type="SUPFAM" id="SSF52949">
    <property type="entry name" value="Macro domain-like"/>
    <property type="match status" value="1"/>
</dbReference>
<dbReference type="SUPFAM" id="SSF53474">
    <property type="entry name" value="alpha/beta-Hydrolases"/>
    <property type="match status" value="1"/>
</dbReference>
<dbReference type="RefSeq" id="WP_114832095.1">
    <property type="nucleotide sequence ID" value="NZ_QQTO01000027.1"/>
</dbReference>
<dbReference type="AlphaFoldDB" id="A0A370KZ58"/>
<feature type="region of interest" description="Disordered" evidence="1">
    <location>
        <begin position="1"/>
        <end position="32"/>
    </location>
</feature>
<dbReference type="OrthoDB" id="869379at2"/>
<dbReference type="GO" id="GO:0006508">
    <property type="term" value="P:proteolysis"/>
    <property type="evidence" value="ECO:0007669"/>
    <property type="project" value="InterPro"/>
</dbReference>
<gene>
    <name evidence="4" type="ORF">DWE98_25335</name>
</gene>
<sequence length="1027" mass="111269">MAGDSRKGTSKRTRPKELADDASSRGAAQAAREDALSHRLTEKFVERALVTDTDAGILEDKFGARAYAELKQLAREADARSTRGGTRVLILPGIMGSTLGTVNDEIWLDLLDVMVGQLSKLRLPPEAGVQVGALGVMLSTYLKLKYRLRIGGFDADFWPYDWRHSVAETGEMLAKSLDTEGKEVHLVAHSMGGLVARACLKTPPERLGRIITLGTPHHGSFSPLQAFRGAHSVVRKLAFIDFTHDQNELAEIFGTFQGLSEMFPSPGIIPLDLFDLGNWPSGGPRPDENLLKRAKAVQKALPTGKASPKGIFQIIGINQQTVVEANIIGAEFAYTMTNEGDGTVPTVCATLSDAEGTYYVEEEHGSLPNNAAVARAVQSLIATGRTTELPTEITRRRSAQVRVVTESELGVDIYEGNRGRRLSTREERQVIEEFAAPADGGAAAMTAGGAPSGQRDEIAFTDRLVISRQRHRHLDIVLAHGSLTEADADAYVLGLFKNVSPGGAALTVDRLLNGGISQALGRRMFNGNIGEVSVLPKGRNPLRADFVAFAGLGPIDSFNESTLEIVGENLIRTFVSSHVSDFATVLMGGSSGMIAKVGLQRLLTGFVRGLLDADRDQIFHRVTICETDPRRYAQLTRDLYDLTGGELFDGIQLTLRTRELPASDTMHSAVRDQKAAGREPVYLLVRQTEDENDRPGLTASVLTKGSKAAIHRSWKPLDEDALAKHLARVVDGAPPAEKMAAFGEKLASMVLPDPIVTILGQFPDEHVVVVHDAKASRIPWDAIYVNGKAPALAGGLSHRYEADDLSVAKWLEERRMRPTLRVLLVVDPTEDLEGAREEGDRVEALLKEKGRVEVHRLAQAAARRSELLRCFRSGDFDVVHYAGHAFFDQDAPSRSGILCAGREVLSGAELAGLGSLPSLVFFNACEAGRIRRTEATPGPAPDLIRRNVGFAEAFLRGGVANYVGTYWPVGDTAAELFAPAFYDAVLRGDTLGDALMASRRGLAKAGQGDWADYILYGDPEFRLKKGS</sequence>
<dbReference type="InterPro" id="IPR024983">
    <property type="entry name" value="CHAT_dom"/>
</dbReference>
<dbReference type="GO" id="GO:0006629">
    <property type="term" value="P:lipid metabolic process"/>
    <property type="evidence" value="ECO:0007669"/>
    <property type="project" value="InterPro"/>
</dbReference>
<dbReference type="Pfam" id="PF12770">
    <property type="entry name" value="CHAT"/>
    <property type="match status" value="1"/>
</dbReference>
<feature type="domain" description="CHAT" evidence="3">
    <location>
        <begin position="742"/>
        <end position="1018"/>
    </location>
</feature>
<dbReference type="InterPro" id="IPR003386">
    <property type="entry name" value="LACT/PDAT_acylTrfase"/>
</dbReference>
<dbReference type="InterPro" id="IPR008283">
    <property type="entry name" value="Peptidase_M17_N"/>
</dbReference>
<dbReference type="EMBL" id="QQTP01000020">
    <property type="protein sequence ID" value="RDJ20289.1"/>
    <property type="molecule type" value="Genomic_DNA"/>
</dbReference>
<organism evidence="4 5">
    <name type="scientific">Bosea caraganae</name>
    <dbReference type="NCBI Taxonomy" id="2763117"/>
    <lineage>
        <taxon>Bacteria</taxon>
        <taxon>Pseudomonadati</taxon>
        <taxon>Pseudomonadota</taxon>
        <taxon>Alphaproteobacteria</taxon>
        <taxon>Hyphomicrobiales</taxon>
        <taxon>Boseaceae</taxon>
        <taxon>Bosea</taxon>
    </lineage>
</organism>
<protein>
    <submittedName>
        <fullName evidence="4">CHAT domain-containing protein</fullName>
    </submittedName>
</protein>
<accession>A0A370KZ58</accession>
<dbReference type="PANTHER" id="PTHR37946:SF1">
    <property type="entry name" value="SLL1969 PROTEIN"/>
    <property type="match status" value="1"/>
</dbReference>
<dbReference type="InterPro" id="IPR043472">
    <property type="entry name" value="Macro_dom-like"/>
</dbReference>
<keyword evidence="5" id="KW-1185">Reference proteome</keyword>
<name>A0A370KZ58_9HYPH</name>
<reference evidence="5" key="1">
    <citation type="submission" date="2018-07" db="EMBL/GenBank/DDBJ databases">
        <authorList>
            <person name="Safronova V.I."/>
            <person name="Chirak E.R."/>
            <person name="Sazanova A.L."/>
        </authorList>
    </citation>
    <scope>NUCLEOTIDE SEQUENCE [LARGE SCALE GENOMIC DNA]</scope>
    <source>
        <strain evidence="5">RCAM04685</strain>
    </source>
</reference>
<dbReference type="PANTHER" id="PTHR37946">
    <property type="entry name" value="SLL1969 PROTEIN"/>
    <property type="match status" value="1"/>
</dbReference>
<dbReference type="GO" id="GO:0008374">
    <property type="term" value="F:O-acyltransferase activity"/>
    <property type="evidence" value="ECO:0007669"/>
    <property type="project" value="InterPro"/>
</dbReference>
<dbReference type="Pfam" id="PF02450">
    <property type="entry name" value="LCAT"/>
    <property type="match status" value="1"/>
</dbReference>
<dbReference type="Gene3D" id="3.40.50.1820">
    <property type="entry name" value="alpha/beta hydrolase"/>
    <property type="match status" value="1"/>
</dbReference>
<dbReference type="Pfam" id="PF02789">
    <property type="entry name" value="Peptidase_M17_N"/>
    <property type="match status" value="1"/>
</dbReference>
<dbReference type="Gene3D" id="3.40.220.10">
    <property type="entry name" value="Leucine Aminopeptidase, subunit E, domain 1"/>
    <property type="match status" value="1"/>
</dbReference>
<evidence type="ECO:0000256" key="1">
    <source>
        <dbReference type="SAM" id="MobiDB-lite"/>
    </source>
</evidence>
<evidence type="ECO:0000259" key="2">
    <source>
        <dbReference type="Pfam" id="PF02789"/>
    </source>
</evidence>
<evidence type="ECO:0000259" key="3">
    <source>
        <dbReference type="Pfam" id="PF12770"/>
    </source>
</evidence>
<dbReference type="Gene3D" id="3.40.50.1460">
    <property type="match status" value="1"/>
</dbReference>